<organism evidence="4 5">
    <name type="scientific">Paraburkholderia megapolitana</name>
    <dbReference type="NCBI Taxonomy" id="420953"/>
    <lineage>
        <taxon>Bacteria</taxon>
        <taxon>Pseudomonadati</taxon>
        <taxon>Pseudomonadota</taxon>
        <taxon>Betaproteobacteria</taxon>
        <taxon>Burkholderiales</taxon>
        <taxon>Burkholderiaceae</taxon>
        <taxon>Paraburkholderia</taxon>
    </lineage>
</organism>
<reference evidence="4 5" key="1">
    <citation type="submission" date="2016-10" db="EMBL/GenBank/DDBJ databases">
        <authorList>
            <person name="de Groot N.N."/>
        </authorList>
    </citation>
    <scope>NUCLEOTIDE SEQUENCE [LARGE SCALE GENOMIC DNA]</scope>
    <source>
        <strain evidence="4 5">LMG 23650</strain>
    </source>
</reference>
<evidence type="ECO:0000256" key="1">
    <source>
        <dbReference type="ARBA" id="ARBA00022679"/>
    </source>
</evidence>
<dbReference type="STRING" id="420953.SAMN05192543_10459"/>
<accession>A0A1I3KNA0</accession>
<dbReference type="OrthoDB" id="5522469at2"/>
<dbReference type="RefSeq" id="WP_091011706.1">
    <property type="nucleotide sequence ID" value="NZ_CP041743.1"/>
</dbReference>
<dbReference type="InterPro" id="IPR000182">
    <property type="entry name" value="GNAT_dom"/>
</dbReference>
<proteinExistence type="predicted"/>
<dbReference type="EMBL" id="FOQU01000004">
    <property type="protein sequence ID" value="SFI74001.1"/>
    <property type="molecule type" value="Genomic_DNA"/>
</dbReference>
<feature type="domain" description="N-acetyltransferase" evidence="3">
    <location>
        <begin position="3"/>
        <end position="145"/>
    </location>
</feature>
<dbReference type="PANTHER" id="PTHR43877">
    <property type="entry name" value="AMINOALKYLPHOSPHONATE N-ACETYLTRANSFERASE-RELATED-RELATED"/>
    <property type="match status" value="1"/>
</dbReference>
<evidence type="ECO:0000259" key="3">
    <source>
        <dbReference type="PROSITE" id="PS51186"/>
    </source>
</evidence>
<keyword evidence="1 4" id="KW-0808">Transferase</keyword>
<dbReference type="Pfam" id="PF13508">
    <property type="entry name" value="Acetyltransf_7"/>
    <property type="match status" value="1"/>
</dbReference>
<evidence type="ECO:0000313" key="5">
    <source>
        <dbReference type="Proteomes" id="UP000199548"/>
    </source>
</evidence>
<keyword evidence="5" id="KW-1185">Reference proteome</keyword>
<dbReference type="InterPro" id="IPR050832">
    <property type="entry name" value="Bact_Acetyltransf"/>
</dbReference>
<dbReference type="Gene3D" id="3.40.630.30">
    <property type="match status" value="1"/>
</dbReference>
<dbReference type="SUPFAM" id="SSF55729">
    <property type="entry name" value="Acyl-CoA N-acyltransferases (Nat)"/>
    <property type="match status" value="1"/>
</dbReference>
<dbReference type="AlphaFoldDB" id="A0A1I3KNA0"/>
<dbReference type="InterPro" id="IPR016181">
    <property type="entry name" value="Acyl_CoA_acyltransferase"/>
</dbReference>
<keyword evidence="2" id="KW-0012">Acyltransferase</keyword>
<dbReference type="CDD" id="cd04301">
    <property type="entry name" value="NAT_SF"/>
    <property type="match status" value="1"/>
</dbReference>
<dbReference type="PANTHER" id="PTHR43877:SF1">
    <property type="entry name" value="ACETYLTRANSFERASE"/>
    <property type="match status" value="1"/>
</dbReference>
<evidence type="ECO:0000256" key="2">
    <source>
        <dbReference type="ARBA" id="ARBA00023315"/>
    </source>
</evidence>
<dbReference type="GO" id="GO:0016747">
    <property type="term" value="F:acyltransferase activity, transferring groups other than amino-acyl groups"/>
    <property type="evidence" value="ECO:0007669"/>
    <property type="project" value="InterPro"/>
</dbReference>
<gene>
    <name evidence="4" type="ORF">SAMN05192543_10459</name>
</gene>
<dbReference type="Proteomes" id="UP000199548">
    <property type="component" value="Unassembled WGS sequence"/>
</dbReference>
<sequence>MNITYKATTTADADALVEIRILAMRESLERIGRFDAQRARNRFLASFDPSLCRYIVADGTTVGFVVVRPMPDHILLDHLYVLPEHQGKGIGASVLQDVVTDANSKSIPTKVGALRGSDSNRFYQRNGFVKVDEGEWDIYYVRAPRLNVVPPR</sequence>
<protein>
    <submittedName>
        <fullName evidence="4">Acetyltransferase (GNAT) domain-containing protein</fullName>
    </submittedName>
</protein>
<evidence type="ECO:0000313" key="4">
    <source>
        <dbReference type="EMBL" id="SFI74001.1"/>
    </source>
</evidence>
<name>A0A1I3KNA0_9BURK</name>
<dbReference type="PROSITE" id="PS51186">
    <property type="entry name" value="GNAT"/>
    <property type="match status" value="1"/>
</dbReference>